<organism evidence="3">
    <name type="scientific">uncultured Gemmatimonadota bacterium</name>
    <dbReference type="NCBI Taxonomy" id="203437"/>
    <lineage>
        <taxon>Bacteria</taxon>
        <taxon>Pseudomonadati</taxon>
        <taxon>Gemmatimonadota</taxon>
        <taxon>environmental samples</taxon>
    </lineage>
</organism>
<feature type="domain" description="Rad50/SbcC-type AAA" evidence="2">
    <location>
        <begin position="6"/>
        <end position="261"/>
    </location>
</feature>
<proteinExistence type="predicted"/>
<dbReference type="SUPFAM" id="SSF52540">
    <property type="entry name" value="P-loop containing nucleoside triphosphate hydrolases"/>
    <property type="match status" value="1"/>
</dbReference>
<name>A0A6J4MYF7_9BACT</name>
<protein>
    <submittedName>
        <fullName evidence="3">SbcC_Rad50</fullName>
    </submittedName>
</protein>
<sequence length="340" mass="37653">MRLSFLRLQNFRQHADSYIEFQPGLTGIIGPNGAGKSTILEAIAWAIYGSSAARGTNDTLRFVRAGTRSRVAVELGFELGGHGYRVVRTLNQAEVFLDGGIAPVAATLGGVSAYLQGRLGMTREEFFNTYFTGQKELQFLAAMGAADRGRFLSQVLGYERLREAQDLVRSHRNELRHEVRALRAALPDRDAIQAERAGAEQRVAGALRGLADVETERLVAATAAADLAPRWAEGQASRERFRDLTHRLDTAEQERLAAQRDTLRIQGELDSVSTAEAELAPLRTQLAPLPALITETERLDGLARIEERRNALVRQLEEMDVELAQRRERLAKLDKAPELV</sequence>
<dbReference type="InterPro" id="IPR038729">
    <property type="entry name" value="Rad50/SbcC_AAA"/>
</dbReference>
<dbReference type="AlphaFoldDB" id="A0A6J4MYF7"/>
<accession>A0A6J4MYF7</accession>
<dbReference type="Pfam" id="PF13476">
    <property type="entry name" value="AAA_23"/>
    <property type="match status" value="1"/>
</dbReference>
<dbReference type="EMBL" id="CADCTV010000990">
    <property type="protein sequence ID" value="CAA9372350.1"/>
    <property type="molecule type" value="Genomic_DNA"/>
</dbReference>
<feature type="coiled-coil region" evidence="1">
    <location>
        <begin position="302"/>
        <end position="336"/>
    </location>
</feature>
<evidence type="ECO:0000256" key="1">
    <source>
        <dbReference type="SAM" id="Coils"/>
    </source>
</evidence>
<reference evidence="3" key="1">
    <citation type="submission" date="2020-02" db="EMBL/GenBank/DDBJ databases">
        <authorList>
            <person name="Meier V. D."/>
        </authorList>
    </citation>
    <scope>NUCLEOTIDE SEQUENCE</scope>
    <source>
        <strain evidence="3">AVDCRST_MAG89</strain>
    </source>
</reference>
<dbReference type="PANTHER" id="PTHR32114">
    <property type="entry name" value="ABC TRANSPORTER ABCH.3"/>
    <property type="match status" value="1"/>
</dbReference>
<dbReference type="GO" id="GO:0016887">
    <property type="term" value="F:ATP hydrolysis activity"/>
    <property type="evidence" value="ECO:0007669"/>
    <property type="project" value="InterPro"/>
</dbReference>
<dbReference type="InterPro" id="IPR027417">
    <property type="entry name" value="P-loop_NTPase"/>
</dbReference>
<keyword evidence="1" id="KW-0175">Coiled coil</keyword>
<evidence type="ECO:0000313" key="3">
    <source>
        <dbReference type="EMBL" id="CAA9372350.1"/>
    </source>
</evidence>
<dbReference type="GO" id="GO:0006302">
    <property type="term" value="P:double-strand break repair"/>
    <property type="evidence" value="ECO:0007669"/>
    <property type="project" value="InterPro"/>
</dbReference>
<feature type="non-terminal residue" evidence="3">
    <location>
        <position position="340"/>
    </location>
</feature>
<dbReference type="Gene3D" id="3.40.50.300">
    <property type="entry name" value="P-loop containing nucleotide triphosphate hydrolases"/>
    <property type="match status" value="1"/>
</dbReference>
<evidence type="ECO:0000259" key="2">
    <source>
        <dbReference type="Pfam" id="PF13476"/>
    </source>
</evidence>
<gene>
    <name evidence="3" type="ORF">AVDCRST_MAG89-4705</name>
</gene>
<dbReference type="PANTHER" id="PTHR32114:SF2">
    <property type="entry name" value="ABC TRANSPORTER ABCH.3"/>
    <property type="match status" value="1"/>
</dbReference>